<accession>A0ACA9L9U1</accession>
<sequence length="266" mass="28777">MSAPVPVCYSDIGKSASDLLGKDYPVGTIKLESKTTAPNNVSFILSGQKDLKAGGISGEFKSKYNYPKRGFLFTGTWTTANSLNVQVELDNNLAKGLKLDLNTNLHLASGSKKGPVFQGDVVIGHEGFLIGGEAFYNVSDGNVTRYGVSTGFTAPEYNITLKATNSMAAYELLYYHRVHSDIEAGAKARWDTTTSGDNSISMEVGTKYFLDRHTFVKAKIDNFGRLGLGYTQELRPGVKISIGGSFETSKLSTNSHRIGVSFNLES</sequence>
<gene>
    <name evidence="1" type="ORF">ACOLOM_LOCUS3560</name>
</gene>
<organism evidence="1 2">
    <name type="scientific">Acaulospora colombiana</name>
    <dbReference type="NCBI Taxonomy" id="27376"/>
    <lineage>
        <taxon>Eukaryota</taxon>
        <taxon>Fungi</taxon>
        <taxon>Fungi incertae sedis</taxon>
        <taxon>Mucoromycota</taxon>
        <taxon>Glomeromycotina</taxon>
        <taxon>Glomeromycetes</taxon>
        <taxon>Diversisporales</taxon>
        <taxon>Acaulosporaceae</taxon>
        <taxon>Acaulospora</taxon>
    </lineage>
</organism>
<proteinExistence type="predicted"/>
<protein>
    <submittedName>
        <fullName evidence="1">13102_t:CDS:1</fullName>
    </submittedName>
</protein>
<comment type="caution">
    <text evidence="1">The sequence shown here is derived from an EMBL/GenBank/DDBJ whole genome shotgun (WGS) entry which is preliminary data.</text>
</comment>
<evidence type="ECO:0000313" key="2">
    <source>
        <dbReference type="Proteomes" id="UP000789525"/>
    </source>
</evidence>
<evidence type="ECO:0000313" key="1">
    <source>
        <dbReference type="EMBL" id="CAG8518795.1"/>
    </source>
</evidence>
<dbReference type="EMBL" id="CAJVPT010005296">
    <property type="protein sequence ID" value="CAG8518795.1"/>
    <property type="molecule type" value="Genomic_DNA"/>
</dbReference>
<keyword evidence="2" id="KW-1185">Reference proteome</keyword>
<name>A0ACA9L9U1_9GLOM</name>
<reference evidence="1" key="1">
    <citation type="submission" date="2021-06" db="EMBL/GenBank/DDBJ databases">
        <authorList>
            <person name="Kallberg Y."/>
            <person name="Tangrot J."/>
            <person name="Rosling A."/>
        </authorList>
    </citation>
    <scope>NUCLEOTIDE SEQUENCE</scope>
    <source>
        <strain evidence="1">CL356</strain>
    </source>
</reference>
<dbReference type="Proteomes" id="UP000789525">
    <property type="component" value="Unassembled WGS sequence"/>
</dbReference>